<dbReference type="Proteomes" id="UP001320148">
    <property type="component" value="Chromosome"/>
</dbReference>
<gene>
    <name evidence="1" type="ORF">DSLASN_25420</name>
</gene>
<evidence type="ECO:0000313" key="2">
    <source>
        <dbReference type="Proteomes" id="UP001320148"/>
    </source>
</evidence>
<keyword evidence="2" id="KW-1185">Reference proteome</keyword>
<sequence length="69" mass="7956">MQPAHPKGEEIFPQTLNYVMCFSNNKPFHNNIIELQLIVGVRSFAREVQGIGPHWGAVFHGFELFMTQR</sequence>
<organism evidence="1 2">
    <name type="scientific">Desulfoluna limicola</name>
    <dbReference type="NCBI Taxonomy" id="2810562"/>
    <lineage>
        <taxon>Bacteria</taxon>
        <taxon>Pseudomonadati</taxon>
        <taxon>Thermodesulfobacteriota</taxon>
        <taxon>Desulfobacteria</taxon>
        <taxon>Desulfobacterales</taxon>
        <taxon>Desulfolunaceae</taxon>
        <taxon>Desulfoluna</taxon>
    </lineage>
</organism>
<protein>
    <submittedName>
        <fullName evidence="1">Uncharacterized protein</fullName>
    </submittedName>
</protein>
<accession>A0ABM7PI74</accession>
<reference evidence="1 2" key="1">
    <citation type="submission" date="2021-02" db="EMBL/GenBank/DDBJ databases">
        <title>Complete genome of Desulfoluna sp. strain ASN36.</title>
        <authorList>
            <person name="Takahashi A."/>
            <person name="Kojima H."/>
            <person name="Fukui M."/>
        </authorList>
    </citation>
    <scope>NUCLEOTIDE SEQUENCE [LARGE SCALE GENOMIC DNA]</scope>
    <source>
        <strain evidence="1 2">ASN36</strain>
    </source>
</reference>
<evidence type="ECO:0000313" key="1">
    <source>
        <dbReference type="EMBL" id="BCS96910.1"/>
    </source>
</evidence>
<name>A0ABM7PI74_9BACT</name>
<proteinExistence type="predicted"/>
<dbReference type="EMBL" id="AP024488">
    <property type="protein sequence ID" value="BCS96910.1"/>
    <property type="molecule type" value="Genomic_DNA"/>
</dbReference>